<reference evidence="4" key="1">
    <citation type="submission" date="2017-02" db="UniProtKB">
        <authorList>
            <consortium name="WormBaseParasite"/>
        </authorList>
    </citation>
    <scope>IDENTIFICATION</scope>
</reference>
<dbReference type="AlphaFoldDB" id="A0A0N4XHI3"/>
<feature type="domain" description="Reverse transcriptase" evidence="1">
    <location>
        <begin position="1"/>
        <end position="91"/>
    </location>
</feature>
<evidence type="ECO:0000313" key="4">
    <source>
        <dbReference type="WBParaSite" id="NBR_0000198501-mRNA-1"/>
    </source>
</evidence>
<dbReference type="InterPro" id="IPR000477">
    <property type="entry name" value="RT_dom"/>
</dbReference>
<accession>A0A0N4XHI3</accession>
<protein>
    <submittedName>
        <fullName evidence="4">Reverse transcriptase domain-containing protein</fullName>
    </submittedName>
</protein>
<dbReference type="Proteomes" id="UP000271162">
    <property type="component" value="Unassembled WGS sequence"/>
</dbReference>
<evidence type="ECO:0000259" key="1">
    <source>
        <dbReference type="PROSITE" id="PS50878"/>
    </source>
</evidence>
<proteinExistence type="predicted"/>
<evidence type="ECO:0000313" key="3">
    <source>
        <dbReference type="Proteomes" id="UP000271162"/>
    </source>
</evidence>
<dbReference type="EMBL" id="UYSL01001943">
    <property type="protein sequence ID" value="VDL65575.1"/>
    <property type="molecule type" value="Genomic_DNA"/>
</dbReference>
<keyword evidence="3" id="KW-1185">Reference proteome</keyword>
<gene>
    <name evidence="2" type="ORF">NBR_LOCUS1986</name>
</gene>
<dbReference type="PROSITE" id="PS50878">
    <property type="entry name" value="RT_POL"/>
    <property type="match status" value="1"/>
</dbReference>
<reference evidence="2 3" key="2">
    <citation type="submission" date="2018-11" db="EMBL/GenBank/DDBJ databases">
        <authorList>
            <consortium name="Pathogen Informatics"/>
        </authorList>
    </citation>
    <scope>NUCLEOTIDE SEQUENCE [LARGE SCALE GENOMIC DNA]</scope>
</reference>
<evidence type="ECO:0000313" key="2">
    <source>
        <dbReference type="EMBL" id="VDL65575.1"/>
    </source>
</evidence>
<dbReference type="WBParaSite" id="NBR_0000198501-mRNA-1">
    <property type="protein sequence ID" value="NBR_0000198501-mRNA-1"/>
    <property type="gene ID" value="NBR_0000198501"/>
</dbReference>
<sequence>MQTLQWDDIVVKINGLQLHHLRFADDIVLVTPSITQAERTLADLDRACRKIGLELNLPMTMFLGNGYVSDASTERISPSAPAMCTWVGEST</sequence>
<name>A0A0N4XHI3_NIPBR</name>
<dbReference type="OMA" id="CTWVGES"/>
<organism evidence="4">
    <name type="scientific">Nippostrongylus brasiliensis</name>
    <name type="common">Rat hookworm</name>
    <dbReference type="NCBI Taxonomy" id="27835"/>
    <lineage>
        <taxon>Eukaryota</taxon>
        <taxon>Metazoa</taxon>
        <taxon>Ecdysozoa</taxon>
        <taxon>Nematoda</taxon>
        <taxon>Chromadorea</taxon>
        <taxon>Rhabditida</taxon>
        <taxon>Rhabditina</taxon>
        <taxon>Rhabditomorpha</taxon>
        <taxon>Strongyloidea</taxon>
        <taxon>Heligmosomidae</taxon>
        <taxon>Nippostrongylus</taxon>
    </lineage>
</organism>